<dbReference type="Proteomes" id="UP000053641">
    <property type="component" value="Unassembled WGS sequence"/>
</dbReference>
<keyword evidence="1" id="KW-0677">Repeat</keyword>
<gene>
    <name evidence="5" type="ORF">N309_14815</name>
</gene>
<keyword evidence="2 3" id="KW-0040">ANK repeat</keyword>
<name>A0A099ZPG2_TINGU</name>
<organism evidence="5 6">
    <name type="scientific">Tinamus guttatus</name>
    <name type="common">White-throated tinamou</name>
    <dbReference type="NCBI Taxonomy" id="94827"/>
    <lineage>
        <taxon>Eukaryota</taxon>
        <taxon>Metazoa</taxon>
        <taxon>Chordata</taxon>
        <taxon>Craniata</taxon>
        <taxon>Vertebrata</taxon>
        <taxon>Euteleostomi</taxon>
        <taxon>Archelosauria</taxon>
        <taxon>Archosauria</taxon>
        <taxon>Dinosauria</taxon>
        <taxon>Saurischia</taxon>
        <taxon>Theropoda</taxon>
        <taxon>Coelurosauria</taxon>
        <taxon>Aves</taxon>
        <taxon>Palaeognathae</taxon>
        <taxon>Tinamiformes</taxon>
        <taxon>Tinamidae</taxon>
        <taxon>Tinamus</taxon>
    </lineage>
</organism>
<evidence type="ECO:0000256" key="4">
    <source>
        <dbReference type="SAM" id="MobiDB-lite"/>
    </source>
</evidence>
<dbReference type="EMBL" id="KL895522">
    <property type="protein sequence ID" value="KGL82665.1"/>
    <property type="molecule type" value="Genomic_DNA"/>
</dbReference>
<feature type="region of interest" description="Disordered" evidence="4">
    <location>
        <begin position="227"/>
        <end position="247"/>
    </location>
</feature>
<feature type="non-terminal residue" evidence="5">
    <location>
        <position position="1"/>
    </location>
</feature>
<feature type="repeat" description="ANK" evidence="3">
    <location>
        <begin position="33"/>
        <end position="65"/>
    </location>
</feature>
<dbReference type="InterPro" id="IPR036770">
    <property type="entry name" value="Ankyrin_rpt-contain_sf"/>
</dbReference>
<evidence type="ECO:0000256" key="2">
    <source>
        <dbReference type="ARBA" id="ARBA00023043"/>
    </source>
</evidence>
<feature type="compositionally biased region" description="Basic and acidic residues" evidence="4">
    <location>
        <begin position="312"/>
        <end position="321"/>
    </location>
</feature>
<sequence>QNGLMVACYQGFVDIVPLLRKCPYININHQDNDGNTALMVAAQAGHITIVNYLLNYYPALEVDKRDFRGLTALMKAAVQGRKDCVTALLLAGADLKAVDHIKGKTARDWAKFTGRFETIVQIRSLLQRPRAEQFSSQYLPEWPALAELVAKALSPKSRGERLSEKIRSVFTFNIPHDPKEDGVMDHMVRMTTCLASPFVATACQTICPNSPPEVGKRRLSVPEILKEHTPEQDPESETSSCSSAGGSSCNGQAVSEIRLLSPYRPITGLRSFLPWRLLWRNSIFPGDQIPKIKLTKPSSPPASKERTHRSKDKNLLEPPKWRYKELKEEKRAAEE</sequence>
<dbReference type="InterPro" id="IPR002110">
    <property type="entry name" value="Ankyrin_rpt"/>
</dbReference>
<dbReference type="PANTHER" id="PTHR24173:SF29">
    <property type="entry name" value="PHOTORECEPTOR ANKYRIN REPEAT PROTEIN"/>
    <property type="match status" value="1"/>
</dbReference>
<dbReference type="STRING" id="94827.A0A099ZPG2"/>
<accession>A0A099ZPG2</accession>
<feature type="compositionally biased region" description="Low complexity" evidence="4">
    <location>
        <begin position="237"/>
        <end position="247"/>
    </location>
</feature>
<dbReference type="Pfam" id="PF12796">
    <property type="entry name" value="Ank_2"/>
    <property type="match status" value="1"/>
</dbReference>
<reference evidence="5 6" key="1">
    <citation type="submission" date="2014-06" db="EMBL/GenBank/DDBJ databases">
        <title>Genome evolution of avian class.</title>
        <authorList>
            <person name="Zhang G."/>
            <person name="Li C."/>
        </authorList>
    </citation>
    <scope>NUCLEOTIDE SEQUENCE [LARGE SCALE GENOMIC DNA]</scope>
    <source>
        <strain evidence="5">BGI_N309</strain>
    </source>
</reference>
<dbReference type="AlphaFoldDB" id="A0A099ZPG2"/>
<feature type="non-terminal residue" evidence="5">
    <location>
        <position position="335"/>
    </location>
</feature>
<evidence type="ECO:0000313" key="6">
    <source>
        <dbReference type="Proteomes" id="UP000053641"/>
    </source>
</evidence>
<dbReference type="PANTHER" id="PTHR24173">
    <property type="entry name" value="ANKYRIN REPEAT CONTAINING"/>
    <property type="match status" value="1"/>
</dbReference>
<evidence type="ECO:0000313" key="5">
    <source>
        <dbReference type="EMBL" id="KGL82665.1"/>
    </source>
</evidence>
<dbReference type="PROSITE" id="PS50088">
    <property type="entry name" value="ANK_REPEAT"/>
    <property type="match status" value="2"/>
</dbReference>
<dbReference type="Gene3D" id="1.25.40.20">
    <property type="entry name" value="Ankyrin repeat-containing domain"/>
    <property type="match status" value="1"/>
</dbReference>
<protein>
    <submittedName>
        <fullName evidence="5">Ankyrin repeat domain-containing protein 33B</fullName>
    </submittedName>
</protein>
<feature type="repeat" description="ANK" evidence="3">
    <location>
        <begin position="68"/>
        <end position="100"/>
    </location>
</feature>
<dbReference type="SUPFAM" id="SSF48403">
    <property type="entry name" value="Ankyrin repeat"/>
    <property type="match status" value="1"/>
</dbReference>
<dbReference type="PROSITE" id="PS50297">
    <property type="entry name" value="ANK_REP_REGION"/>
    <property type="match status" value="2"/>
</dbReference>
<feature type="region of interest" description="Disordered" evidence="4">
    <location>
        <begin position="290"/>
        <end position="321"/>
    </location>
</feature>
<evidence type="ECO:0000256" key="3">
    <source>
        <dbReference type="PROSITE-ProRule" id="PRU00023"/>
    </source>
</evidence>
<keyword evidence="6" id="KW-1185">Reference proteome</keyword>
<dbReference type="SMART" id="SM00248">
    <property type="entry name" value="ANK"/>
    <property type="match status" value="2"/>
</dbReference>
<proteinExistence type="predicted"/>
<evidence type="ECO:0000256" key="1">
    <source>
        <dbReference type="ARBA" id="ARBA00022737"/>
    </source>
</evidence>